<protein>
    <submittedName>
        <fullName evidence="2">Uncharacterized protein</fullName>
    </submittedName>
</protein>
<reference evidence="2 3" key="1">
    <citation type="submission" date="2020-04" db="EMBL/GenBank/DDBJ databases">
        <title>Perkinsus olseni comparative genomics.</title>
        <authorList>
            <person name="Bogema D.R."/>
        </authorList>
    </citation>
    <scope>NUCLEOTIDE SEQUENCE [LARGE SCALE GENOMIC DNA]</scope>
    <source>
        <strain evidence="2">ATCC PRA-205</strain>
    </source>
</reference>
<feature type="region of interest" description="Disordered" evidence="1">
    <location>
        <begin position="205"/>
        <end position="233"/>
    </location>
</feature>
<sequence length="536" mass="60772">MSPSSSHNSRGCHYGIGEEYAVSSGSRGLRRVVSLPSYRINIPIQSYSLLRTERDNIHRIYNKRRTTTVVDDEGGGDYGSTRGRTSKRSNRLPKIRSKILLNPSSLAHSNSSSTLIKAISASLSSAKAYPSPALPPPQQGRGGRLVRNKTTPSLGRSMVVIDEMMTAIDDDILQKKARWNRGYRLPGRWKRGQASSSCNGIVMREEEDGDDNMGGASMKAGGGEGASSSSRLDDNTKYTYKPYPHCLNNNEVFDDADTYEVHTPEEWLRLITGKDNDDEEEDYHDMVHNGFLKEDAHSWARRQEVYRRNKEEYYKRIRFINVINNTTSLSSSLPSDNGHITSFTLIPNDEWLMNRVYNMMMPNRQYHSDDDDNDEVIMRYMDNTIKEVKDDYTHSMKIHKLLLLHRGSSSSYHSKSSRTSTSIIIPPPPRTTYDDIINKIAHAIRHPSCSRYYGYAIPWPYGDSSDGGGRRVQGAMIQRGVHDMISLTTGSRTGQDNKNKTGANKEYTSTIPMMMMIDRGIFNTILYTLMTDIRWK</sequence>
<dbReference type="EMBL" id="JABANM010015757">
    <property type="protein sequence ID" value="KAF4730519.1"/>
    <property type="molecule type" value="Genomic_DNA"/>
</dbReference>
<feature type="region of interest" description="Disordered" evidence="1">
    <location>
        <begin position="71"/>
        <end position="90"/>
    </location>
</feature>
<comment type="caution">
    <text evidence="2">The sequence shown here is derived from an EMBL/GenBank/DDBJ whole genome shotgun (WGS) entry which is preliminary data.</text>
</comment>
<evidence type="ECO:0000313" key="2">
    <source>
        <dbReference type="EMBL" id="KAF4730519.1"/>
    </source>
</evidence>
<dbReference type="Proteomes" id="UP000574390">
    <property type="component" value="Unassembled WGS sequence"/>
</dbReference>
<organism evidence="2 3">
    <name type="scientific">Perkinsus olseni</name>
    <name type="common">Perkinsus atlanticus</name>
    <dbReference type="NCBI Taxonomy" id="32597"/>
    <lineage>
        <taxon>Eukaryota</taxon>
        <taxon>Sar</taxon>
        <taxon>Alveolata</taxon>
        <taxon>Perkinsozoa</taxon>
        <taxon>Perkinsea</taxon>
        <taxon>Perkinsida</taxon>
        <taxon>Perkinsidae</taxon>
        <taxon>Perkinsus</taxon>
    </lineage>
</organism>
<evidence type="ECO:0000256" key="1">
    <source>
        <dbReference type="SAM" id="MobiDB-lite"/>
    </source>
</evidence>
<evidence type="ECO:0000313" key="3">
    <source>
        <dbReference type="Proteomes" id="UP000574390"/>
    </source>
</evidence>
<dbReference type="AlphaFoldDB" id="A0A7J6SC25"/>
<accession>A0A7J6SC25</accession>
<gene>
    <name evidence="2" type="ORF">FOZ62_027607</name>
</gene>
<name>A0A7J6SC25_PEROL</name>
<proteinExistence type="predicted"/>
<feature type="region of interest" description="Disordered" evidence="1">
    <location>
        <begin position="127"/>
        <end position="151"/>
    </location>
</feature>